<accession>A0A9X7Z6G8</accession>
<dbReference type="SUPFAM" id="SSF52821">
    <property type="entry name" value="Rhodanese/Cell cycle control phosphatase"/>
    <property type="match status" value="1"/>
</dbReference>
<dbReference type="InterPro" id="IPR036873">
    <property type="entry name" value="Rhodanese-like_dom_sf"/>
</dbReference>
<dbReference type="GO" id="GO:0006749">
    <property type="term" value="P:glutathione metabolic process"/>
    <property type="evidence" value="ECO:0007669"/>
    <property type="project" value="InterPro"/>
</dbReference>
<protein>
    <submittedName>
        <fullName evidence="2">MBL fold metallo-hydrolase</fullName>
    </submittedName>
</protein>
<evidence type="ECO:0000313" key="2">
    <source>
        <dbReference type="EMBL" id="QSO46351.1"/>
    </source>
</evidence>
<dbReference type="KEGG" id="afx:JZ786_17910"/>
<dbReference type="CDD" id="cd07724">
    <property type="entry name" value="POD-like_MBL-fold"/>
    <property type="match status" value="1"/>
</dbReference>
<dbReference type="Gene3D" id="3.40.250.10">
    <property type="entry name" value="Rhodanese-like domain"/>
    <property type="match status" value="1"/>
</dbReference>
<dbReference type="Pfam" id="PF00753">
    <property type="entry name" value="Lactamase_B"/>
    <property type="match status" value="1"/>
</dbReference>
<dbReference type="SUPFAM" id="SSF56281">
    <property type="entry name" value="Metallo-hydrolase/oxidoreductase"/>
    <property type="match status" value="1"/>
</dbReference>
<dbReference type="SMART" id="SM00450">
    <property type="entry name" value="RHOD"/>
    <property type="match status" value="1"/>
</dbReference>
<dbReference type="InterPro" id="IPR051682">
    <property type="entry name" value="Mito_Persulfide_Diox"/>
</dbReference>
<proteinExistence type="predicted"/>
<sequence length="384" mass="42500">MTSGGFDEKTSSSQIFLDIVSKKPLFILDVRNEEDYEDWKIEGSSVTSVNVPYFDLLDGLEPLEGKLPDNGPVVVVCAKEGSSEYVAAQLREQGREDVSILQGGMKEWSQYLHPVRVGDVSGGGALYQFVRTGKGCLSYMIVSGEDAMVVDAARQTDVYEAFATKLGVRIRHTVDTHLHADHISGGRELATRTHAQYWLPPADAKRATYRYNPLQNSTQIPVGNKSVRVVAVASPGHTLGSTSLIVDDTYLLSGDILFVESIGRPDLAGKGSDWARHLHQTLYQTYRHLDTDLLVLPAHFSNPSELDEQGRVMARLGTLFQNNSALTIEEASDFHRMVTENLPRQPNAYQEIREVNLGQLVVTDDAAREEMEIGPNRCAVSDHR</sequence>
<dbReference type="AlphaFoldDB" id="A0A9X7Z6G8"/>
<name>A0A9X7Z6G8_9BACL</name>
<dbReference type="RefSeq" id="WP_206655720.1">
    <property type="nucleotide sequence ID" value="NZ_CP071182.1"/>
</dbReference>
<dbReference type="Gene3D" id="3.60.15.10">
    <property type="entry name" value="Ribonuclease Z/Hydroxyacylglutathione hydrolase-like"/>
    <property type="match status" value="1"/>
</dbReference>
<reference evidence="2 3" key="1">
    <citation type="submission" date="2021-02" db="EMBL/GenBank/DDBJ databases">
        <title>Alicyclobacillus curvatus sp. nov. and Alicyclobacillus mengziensis sp. nov., two acidophilic bacteria isolated from acid mine drainage.</title>
        <authorList>
            <person name="Huang Y."/>
        </authorList>
    </citation>
    <scope>NUCLEOTIDE SEQUENCE [LARGE SCALE GENOMIC DNA]</scope>
    <source>
        <strain evidence="2 3">S30H14</strain>
    </source>
</reference>
<dbReference type="PROSITE" id="PS50206">
    <property type="entry name" value="RHODANESE_3"/>
    <property type="match status" value="1"/>
</dbReference>
<gene>
    <name evidence="2" type="ORF">JZ786_17910</name>
</gene>
<dbReference type="InterPro" id="IPR001279">
    <property type="entry name" value="Metallo-B-lactamas"/>
</dbReference>
<dbReference type="Pfam" id="PF00581">
    <property type="entry name" value="Rhodanese"/>
    <property type="match status" value="1"/>
</dbReference>
<evidence type="ECO:0000259" key="1">
    <source>
        <dbReference type="PROSITE" id="PS50206"/>
    </source>
</evidence>
<evidence type="ECO:0000313" key="3">
    <source>
        <dbReference type="Proteomes" id="UP000663505"/>
    </source>
</evidence>
<keyword evidence="3" id="KW-1185">Reference proteome</keyword>
<feature type="domain" description="Rhodanese" evidence="1">
    <location>
        <begin position="21"/>
        <end position="116"/>
    </location>
</feature>
<dbReference type="Proteomes" id="UP000663505">
    <property type="component" value="Chromosome"/>
</dbReference>
<dbReference type="GO" id="GO:0050313">
    <property type="term" value="F:sulfur dioxygenase activity"/>
    <property type="evidence" value="ECO:0007669"/>
    <property type="project" value="InterPro"/>
</dbReference>
<dbReference type="PANTHER" id="PTHR43084">
    <property type="entry name" value="PERSULFIDE DIOXYGENASE ETHE1"/>
    <property type="match status" value="1"/>
</dbReference>
<dbReference type="SMART" id="SM00849">
    <property type="entry name" value="Lactamase_B"/>
    <property type="match status" value="1"/>
</dbReference>
<dbReference type="GO" id="GO:0070813">
    <property type="term" value="P:hydrogen sulfide metabolic process"/>
    <property type="evidence" value="ECO:0007669"/>
    <property type="project" value="TreeGrafter"/>
</dbReference>
<dbReference type="InterPro" id="IPR044528">
    <property type="entry name" value="POD-like_MBL-fold"/>
</dbReference>
<dbReference type="InterPro" id="IPR001763">
    <property type="entry name" value="Rhodanese-like_dom"/>
</dbReference>
<organism evidence="2 3">
    <name type="scientific">Alicyclobacillus mengziensis</name>
    <dbReference type="NCBI Taxonomy" id="2931921"/>
    <lineage>
        <taxon>Bacteria</taxon>
        <taxon>Bacillati</taxon>
        <taxon>Bacillota</taxon>
        <taxon>Bacilli</taxon>
        <taxon>Bacillales</taxon>
        <taxon>Alicyclobacillaceae</taxon>
        <taxon>Alicyclobacillus</taxon>
    </lineage>
</organism>
<dbReference type="PANTHER" id="PTHR43084:SF7">
    <property type="entry name" value="BETA-LACTAMASE DOMAIN PROTEIN"/>
    <property type="match status" value="1"/>
</dbReference>
<dbReference type="EMBL" id="CP071182">
    <property type="protein sequence ID" value="QSO46351.1"/>
    <property type="molecule type" value="Genomic_DNA"/>
</dbReference>
<dbReference type="InterPro" id="IPR036866">
    <property type="entry name" value="RibonucZ/Hydroxyglut_hydro"/>
</dbReference>